<evidence type="ECO:0000256" key="8">
    <source>
        <dbReference type="ARBA" id="ARBA00022989"/>
    </source>
</evidence>
<evidence type="ECO:0000259" key="19">
    <source>
        <dbReference type="PROSITE" id="PS50948"/>
    </source>
</evidence>
<dbReference type="InterPro" id="IPR036772">
    <property type="entry name" value="SRCR-like_dom_sf"/>
</dbReference>
<evidence type="ECO:0000259" key="17">
    <source>
        <dbReference type="PROSITE" id="PS50287"/>
    </source>
</evidence>
<keyword evidence="11" id="KW-0325">Glycoprotein</keyword>
<evidence type="ECO:0000259" key="16">
    <source>
        <dbReference type="PROSITE" id="PS50240"/>
    </source>
</evidence>
<evidence type="ECO:0000256" key="15">
    <source>
        <dbReference type="SAM" id="MobiDB-lite"/>
    </source>
</evidence>
<evidence type="ECO:0000256" key="5">
    <source>
        <dbReference type="ARBA" id="ARBA00022737"/>
    </source>
</evidence>
<keyword evidence="21" id="KW-1185">Reference proteome</keyword>
<dbReference type="PRINTS" id="PR00258">
    <property type="entry name" value="SPERACTRCPTR"/>
</dbReference>
<dbReference type="PROSITE" id="PS50940">
    <property type="entry name" value="CHIT_BIND_II"/>
    <property type="match status" value="4"/>
</dbReference>
<dbReference type="SUPFAM" id="SSF57625">
    <property type="entry name" value="Invertebrate chitin-binding proteins"/>
    <property type="match status" value="4"/>
</dbReference>
<feature type="disulfide bond" evidence="12">
    <location>
        <begin position="503"/>
        <end position="518"/>
    </location>
</feature>
<dbReference type="SMART" id="SM00202">
    <property type="entry name" value="SR"/>
    <property type="match status" value="2"/>
</dbReference>
<comment type="caution">
    <text evidence="20">The sequence shown here is derived from an EMBL/GenBank/DDBJ whole genome shotgun (WGS) entry which is preliminary data.</text>
</comment>
<name>A0A0T6B598_9SCAR</name>
<dbReference type="SUPFAM" id="SSF57424">
    <property type="entry name" value="LDL receptor-like module"/>
    <property type="match status" value="3"/>
</dbReference>
<keyword evidence="6 14" id="KW-0378">Hydrolase</keyword>
<keyword evidence="8" id="KW-1133">Transmembrane helix</keyword>
<dbReference type="Gene3D" id="3.50.4.10">
    <property type="entry name" value="Hepatocyte Growth Factor"/>
    <property type="match status" value="1"/>
</dbReference>
<dbReference type="InterPro" id="IPR002557">
    <property type="entry name" value="Chitin-bd_dom"/>
</dbReference>
<feature type="domain" description="Chitin-binding type-2" evidence="18">
    <location>
        <begin position="231"/>
        <end position="284"/>
    </location>
</feature>
<dbReference type="GO" id="GO:0004252">
    <property type="term" value="F:serine-type endopeptidase activity"/>
    <property type="evidence" value="ECO:0007669"/>
    <property type="project" value="InterPro"/>
</dbReference>
<dbReference type="SMART" id="SM00020">
    <property type="entry name" value="Tryp_SPc"/>
    <property type="match status" value="1"/>
</dbReference>
<dbReference type="SMART" id="SM00494">
    <property type="entry name" value="ChtBD2"/>
    <property type="match status" value="4"/>
</dbReference>
<dbReference type="Gene3D" id="2.40.10.10">
    <property type="entry name" value="Trypsin-like serine proteases"/>
    <property type="match status" value="1"/>
</dbReference>
<dbReference type="InterPro" id="IPR036055">
    <property type="entry name" value="LDL_receptor-like_sf"/>
</dbReference>
<evidence type="ECO:0000313" key="20">
    <source>
        <dbReference type="EMBL" id="KRT82055.1"/>
    </source>
</evidence>
<dbReference type="PANTHER" id="PTHR24258">
    <property type="entry name" value="SERINE PROTEASE-RELATED"/>
    <property type="match status" value="1"/>
</dbReference>
<keyword evidence="10 13" id="KW-1015">Disulfide bond</keyword>
<feature type="disulfide bond" evidence="12">
    <location>
        <begin position="610"/>
        <end position="628"/>
    </location>
</feature>
<dbReference type="FunFam" id="3.10.250.10:FF:000026">
    <property type="entry name" value="Tequila, isoform D"/>
    <property type="match status" value="1"/>
</dbReference>
<protein>
    <submittedName>
        <fullName evidence="20">Carbohydrate-binding protein</fullName>
    </submittedName>
</protein>
<dbReference type="InterPro" id="IPR023415">
    <property type="entry name" value="LDLR_class-A_CS"/>
</dbReference>
<dbReference type="Pfam" id="PF01607">
    <property type="entry name" value="CBM_14"/>
    <property type="match status" value="4"/>
</dbReference>
<dbReference type="AlphaFoldDB" id="A0A0T6B598"/>
<dbReference type="InterPro" id="IPR043504">
    <property type="entry name" value="Peptidase_S1_PA_chymotrypsin"/>
</dbReference>
<feature type="domain" description="Chitin-binding type-2" evidence="18">
    <location>
        <begin position="47"/>
        <end position="100"/>
    </location>
</feature>
<dbReference type="PROSITE" id="PS00134">
    <property type="entry name" value="TRYPSIN_HIS"/>
    <property type="match status" value="1"/>
</dbReference>
<dbReference type="Pfam" id="PF00089">
    <property type="entry name" value="Trypsin"/>
    <property type="match status" value="1"/>
</dbReference>
<evidence type="ECO:0000313" key="21">
    <source>
        <dbReference type="Proteomes" id="UP000051574"/>
    </source>
</evidence>
<dbReference type="GO" id="GO:0016020">
    <property type="term" value="C:membrane"/>
    <property type="evidence" value="ECO:0007669"/>
    <property type="project" value="UniProtKB-SubCell"/>
</dbReference>
<evidence type="ECO:0000256" key="10">
    <source>
        <dbReference type="ARBA" id="ARBA00023157"/>
    </source>
</evidence>
<evidence type="ECO:0000256" key="2">
    <source>
        <dbReference type="ARBA" id="ARBA00022670"/>
    </source>
</evidence>
<dbReference type="InterPro" id="IPR018114">
    <property type="entry name" value="TRYPSIN_HIS"/>
</dbReference>
<feature type="disulfide bond" evidence="13">
    <location>
        <begin position="869"/>
        <end position="879"/>
    </location>
</feature>
<dbReference type="InterPro" id="IPR036508">
    <property type="entry name" value="Chitin-bd_dom_sf"/>
</dbReference>
<feature type="domain" description="SRCR" evidence="17">
    <location>
        <begin position="800"/>
        <end position="900"/>
    </location>
</feature>
<dbReference type="GO" id="GO:0008061">
    <property type="term" value="F:chitin binding"/>
    <property type="evidence" value="ECO:0007669"/>
    <property type="project" value="InterPro"/>
</dbReference>
<feature type="region of interest" description="Disordered" evidence="15">
    <location>
        <begin position="1"/>
        <end position="20"/>
    </location>
</feature>
<feature type="disulfide bond" evidence="13">
    <location>
        <begin position="825"/>
        <end position="889"/>
    </location>
</feature>
<dbReference type="Pfam" id="PF00530">
    <property type="entry name" value="SRCR"/>
    <property type="match status" value="2"/>
</dbReference>
<dbReference type="SMART" id="SM00192">
    <property type="entry name" value="LDLa"/>
    <property type="match status" value="3"/>
</dbReference>
<dbReference type="Gene3D" id="3.10.250.10">
    <property type="entry name" value="SRCR-like domain"/>
    <property type="match status" value="2"/>
</dbReference>
<dbReference type="GO" id="GO:0005576">
    <property type="term" value="C:extracellular region"/>
    <property type="evidence" value="ECO:0007669"/>
    <property type="project" value="InterPro"/>
</dbReference>
<evidence type="ECO:0000256" key="13">
    <source>
        <dbReference type="PROSITE-ProRule" id="PRU00196"/>
    </source>
</evidence>
<dbReference type="CDD" id="cd01099">
    <property type="entry name" value="PAN_AP_HGF"/>
    <property type="match status" value="1"/>
</dbReference>
<keyword evidence="3" id="KW-0812">Transmembrane</keyword>
<dbReference type="PANTHER" id="PTHR24258:SF128">
    <property type="entry name" value="TEQUILA, ISOFORM G"/>
    <property type="match status" value="1"/>
</dbReference>
<sequence length="1187" mass="133508">RQETQFGGGGGGGGGSHVQENWQTNTQYQHFKLTSIGNEAYRLGLNKYYCQNNPGFSIHPRDCSKFLLCTPDGLLLGICNSNTFYNASTKICDTTSTCEHIQQPQIPSGDNQQWKVNQQYDDFYLREAGNEMIMLKMDMYYCLNNNGFSVHPKNCSRFFLCQNGRLMLGVCKPQRYFNPSTKRCDGNYQCAHGQGGQDNSESSRQQSPQWENEQFSLYAAKHKMESLNLDLNYCQTHDGFSEYPANCTRFLYCKYGRLYIGHCKPNMVYNQTLKTCDYNSRCRKIEYERVQGSDADCRSKPNGLYPHPTICSKFVNCERGLAKIHDCAAGTVFNPKLKLCDFPHNVNCKDGGGNQWEDQDYQYNQNHTNDQWDDQLNQFIQSRNQWEDHYNQNQNQDNQWNQTEDNQWSGWDQNSQWLTTQRPSSARVIDEDEDNNFVTYDQNKKPTNKWPPPFPTTDPNADYVFEANDLVEVTVPDKVLKDTCEDTDFKCTKTTCIEPSRVCDGSLDCPDGEDEKNCEKFIQEFQHISSTKMAVKEKIKYDNITLTLCAKNCIESKRFVCKAFNFRKMDGACFLLTTNVGLSGSLFILPTYDYYEYKKHSIDCTKLYKCTNQKCIEEHQICDGVSDCVDRYDEKGCTAQELGYSVKLVGTGKSYEGAVQVTALGKTGYVCDDMFSLAAADILCKELGFQLGAVAVKGNSYFAQNLTKNETFFIMDDVVCNGDEVSIRDCDFSGWGVSNCMDKEVLGVICKTPEESCAAEMWQCEGVTECIPLTFLCDGVDDCSDKSDEADKFCEAPLEMRLVGGNGDTEGRVEIKHHGTWGTICDDDLNDDAAKVICAYLGYPGPARIVKEGYFGQGTGPIWLDQVFCHGNETSLEDCIRWDWGVHNCDHTEDVGVICSNYNNEESPRHGRIEENEPTSILAPDRCGYRNDDIFLNNSDVSFRVVASSLAGRGQYPWQASLRVKGRTSTNHWCGAVVISAKFVLTAAHCLHGFTKGAYVVVAGDYDANDDEGTEQQVYIDEFYIHEGFRKGTKMNNDIALIRLKRNGFNITKDVQPICLPDTDFTDEAGLNCTISGFGSVQTGKAVASKELRAGWIPIQSSEICKMPHIYGKTITDGMICAGYLEGGIDACDGDSGGPLACLYNGLFTLVGITSWGQHCGEANKPGVYVKIAHYRNWIDETMKKHA</sequence>
<dbReference type="Gene3D" id="2.170.140.10">
    <property type="entry name" value="Chitin binding domain"/>
    <property type="match status" value="4"/>
</dbReference>
<feature type="domain" description="Chitin-binding type-2" evidence="18">
    <location>
        <begin position="139"/>
        <end position="192"/>
    </location>
</feature>
<keyword evidence="7 14" id="KW-0720">Serine protease</keyword>
<dbReference type="PROSITE" id="PS50948">
    <property type="entry name" value="PAN"/>
    <property type="match status" value="1"/>
</dbReference>
<evidence type="ECO:0000256" key="6">
    <source>
        <dbReference type="ARBA" id="ARBA00022801"/>
    </source>
</evidence>
<dbReference type="PROSITE" id="PS00135">
    <property type="entry name" value="TRYPSIN_SER"/>
    <property type="match status" value="1"/>
</dbReference>
<dbReference type="Proteomes" id="UP000051574">
    <property type="component" value="Unassembled WGS sequence"/>
</dbReference>
<dbReference type="FunFam" id="3.10.250.10:FF:000016">
    <property type="entry name" value="Scavenger receptor cysteine-rich protein type 12"/>
    <property type="match status" value="1"/>
</dbReference>
<feature type="disulfide bond" evidence="12">
    <location>
        <begin position="622"/>
        <end position="637"/>
    </location>
</feature>
<gene>
    <name evidence="20" type="ORF">AMK59_3652</name>
</gene>
<dbReference type="PROSITE" id="PS50287">
    <property type="entry name" value="SRCR_2"/>
    <property type="match status" value="2"/>
</dbReference>
<dbReference type="OrthoDB" id="6020543at2759"/>
<feature type="compositionally biased region" description="Gly residues" evidence="15">
    <location>
        <begin position="1"/>
        <end position="16"/>
    </location>
</feature>
<dbReference type="SMART" id="SM00473">
    <property type="entry name" value="PAN_AP"/>
    <property type="match status" value="1"/>
</dbReference>
<feature type="domain" description="Peptidase S1" evidence="16">
    <location>
        <begin position="945"/>
        <end position="1184"/>
    </location>
</feature>
<comment type="caution">
    <text evidence="13">Lacks conserved residue(s) required for the propagation of feature annotation.</text>
</comment>
<feature type="domain" description="SRCR" evidence="17">
    <location>
        <begin position="646"/>
        <end position="751"/>
    </location>
</feature>
<evidence type="ECO:0000256" key="1">
    <source>
        <dbReference type="ARBA" id="ARBA00004167"/>
    </source>
</evidence>
<dbReference type="SUPFAM" id="SSF56487">
    <property type="entry name" value="SRCR-like"/>
    <property type="match status" value="2"/>
</dbReference>
<feature type="domain" description="Apple" evidence="19">
    <location>
        <begin position="518"/>
        <end position="599"/>
    </location>
</feature>
<evidence type="ECO:0000256" key="4">
    <source>
        <dbReference type="ARBA" id="ARBA00022729"/>
    </source>
</evidence>
<dbReference type="PROSITE" id="PS50240">
    <property type="entry name" value="TRYPSIN_DOM"/>
    <property type="match status" value="1"/>
</dbReference>
<dbReference type="PRINTS" id="PR00261">
    <property type="entry name" value="LDLRECEPTOR"/>
</dbReference>
<dbReference type="CDD" id="cd00112">
    <property type="entry name" value="LDLa"/>
    <property type="match status" value="3"/>
</dbReference>
<comment type="subcellular location">
    <subcellularLocation>
        <location evidence="1">Membrane</location>
        <topology evidence="1">Single-pass membrane protein</topology>
    </subcellularLocation>
</comment>
<keyword evidence="4" id="KW-0732">Signal</keyword>
<evidence type="ECO:0000256" key="12">
    <source>
        <dbReference type="PROSITE-ProRule" id="PRU00124"/>
    </source>
</evidence>
<evidence type="ECO:0000256" key="9">
    <source>
        <dbReference type="ARBA" id="ARBA00023136"/>
    </source>
</evidence>
<organism evidence="20 21">
    <name type="scientific">Oryctes borbonicus</name>
    <dbReference type="NCBI Taxonomy" id="1629725"/>
    <lineage>
        <taxon>Eukaryota</taxon>
        <taxon>Metazoa</taxon>
        <taxon>Ecdysozoa</taxon>
        <taxon>Arthropoda</taxon>
        <taxon>Hexapoda</taxon>
        <taxon>Insecta</taxon>
        <taxon>Pterygota</taxon>
        <taxon>Neoptera</taxon>
        <taxon>Endopterygota</taxon>
        <taxon>Coleoptera</taxon>
        <taxon>Polyphaga</taxon>
        <taxon>Scarabaeiformia</taxon>
        <taxon>Scarabaeidae</taxon>
        <taxon>Dynastinae</taxon>
        <taxon>Oryctes</taxon>
    </lineage>
</organism>
<dbReference type="Gene3D" id="4.10.400.10">
    <property type="entry name" value="Low-density Lipoprotein Receptor"/>
    <property type="match status" value="3"/>
</dbReference>
<dbReference type="InterPro" id="IPR001190">
    <property type="entry name" value="SRCR"/>
</dbReference>
<reference evidence="20 21" key="1">
    <citation type="submission" date="2015-09" db="EMBL/GenBank/DDBJ databases">
        <title>Draft genome of the scarab beetle Oryctes borbonicus.</title>
        <authorList>
            <person name="Meyer J.M."/>
            <person name="Markov G.V."/>
            <person name="Baskaran P."/>
            <person name="Herrmann M."/>
            <person name="Sommer R.J."/>
            <person name="Roedelsperger C."/>
        </authorList>
    </citation>
    <scope>NUCLEOTIDE SEQUENCE [LARGE SCALE GENOMIC DNA]</scope>
    <source>
        <strain evidence="20">OB123</strain>
        <tissue evidence="20">Whole animal</tissue>
    </source>
</reference>
<accession>A0A0T6B598</accession>
<dbReference type="Pfam" id="PF00057">
    <property type="entry name" value="Ldl_recept_a"/>
    <property type="match status" value="2"/>
</dbReference>
<dbReference type="InterPro" id="IPR001254">
    <property type="entry name" value="Trypsin_dom"/>
</dbReference>
<dbReference type="CDD" id="cd00190">
    <property type="entry name" value="Tryp_SPc"/>
    <property type="match status" value="1"/>
</dbReference>
<evidence type="ECO:0000256" key="11">
    <source>
        <dbReference type="ARBA" id="ARBA00023180"/>
    </source>
</evidence>
<evidence type="ECO:0000256" key="14">
    <source>
        <dbReference type="RuleBase" id="RU363034"/>
    </source>
</evidence>
<dbReference type="SUPFAM" id="SSF50494">
    <property type="entry name" value="Trypsin-like serine proteases"/>
    <property type="match status" value="1"/>
</dbReference>
<feature type="disulfide bond" evidence="13">
    <location>
        <begin position="720"/>
        <end position="730"/>
    </location>
</feature>
<evidence type="ECO:0000256" key="3">
    <source>
        <dbReference type="ARBA" id="ARBA00022692"/>
    </source>
</evidence>
<dbReference type="PROSITE" id="PS50068">
    <property type="entry name" value="LDLRA_2"/>
    <property type="match status" value="3"/>
</dbReference>
<dbReference type="GO" id="GO:0006508">
    <property type="term" value="P:proteolysis"/>
    <property type="evidence" value="ECO:0007669"/>
    <property type="project" value="UniProtKB-KW"/>
</dbReference>
<dbReference type="InterPro" id="IPR003609">
    <property type="entry name" value="Pan_app"/>
</dbReference>
<keyword evidence="5" id="KW-0677">Repeat</keyword>
<evidence type="ECO:0000256" key="7">
    <source>
        <dbReference type="ARBA" id="ARBA00022825"/>
    </source>
</evidence>
<feature type="disulfide bond" evidence="12">
    <location>
        <begin position="491"/>
        <end position="509"/>
    </location>
</feature>
<feature type="non-terminal residue" evidence="20">
    <location>
        <position position="1"/>
    </location>
</feature>
<dbReference type="InterPro" id="IPR002172">
    <property type="entry name" value="LDrepeatLR_classA_rpt"/>
</dbReference>
<dbReference type="PROSITE" id="PS01209">
    <property type="entry name" value="LDLRA_1"/>
    <property type="match status" value="2"/>
</dbReference>
<proteinExistence type="predicted"/>
<feature type="disulfide bond" evidence="13">
    <location>
        <begin position="838"/>
        <end position="899"/>
    </location>
</feature>
<feature type="disulfide bond" evidence="12">
    <location>
        <begin position="484"/>
        <end position="496"/>
    </location>
</feature>
<dbReference type="SUPFAM" id="SSF57414">
    <property type="entry name" value="Hairpin loop containing domain-like"/>
    <property type="match status" value="1"/>
</dbReference>
<dbReference type="InterPro" id="IPR009003">
    <property type="entry name" value="Peptidase_S1_PA"/>
</dbReference>
<keyword evidence="2 14" id="KW-0645">Protease</keyword>
<keyword evidence="9" id="KW-0472">Membrane</keyword>
<dbReference type="FunFam" id="2.40.10.10:FF:000003">
    <property type="entry name" value="Transmembrane serine protease 3"/>
    <property type="match status" value="1"/>
</dbReference>
<dbReference type="InterPro" id="IPR033116">
    <property type="entry name" value="TRYPSIN_SER"/>
</dbReference>
<dbReference type="EMBL" id="LJIG01009950">
    <property type="protein sequence ID" value="KRT82055.1"/>
    <property type="molecule type" value="Genomic_DNA"/>
</dbReference>
<evidence type="ECO:0000259" key="18">
    <source>
        <dbReference type="PROSITE" id="PS50940"/>
    </source>
</evidence>
<feature type="domain" description="Chitin-binding type-2" evidence="18">
    <location>
        <begin position="294"/>
        <end position="350"/>
    </location>
</feature>